<dbReference type="Gene3D" id="3.40.718.10">
    <property type="entry name" value="Isopropylmalate Dehydrogenase"/>
    <property type="match status" value="1"/>
</dbReference>
<evidence type="ECO:0000256" key="7">
    <source>
        <dbReference type="ARBA" id="ARBA00022723"/>
    </source>
</evidence>
<dbReference type="Proteomes" id="UP001165422">
    <property type="component" value="Unassembled WGS sequence"/>
</dbReference>
<keyword evidence="8 12" id="KW-0560">Oxidoreductase</keyword>
<organism evidence="12 13">
    <name type="scientific">Clostridium aromativorans</name>
    <dbReference type="NCBI Taxonomy" id="2836848"/>
    <lineage>
        <taxon>Bacteria</taxon>
        <taxon>Bacillati</taxon>
        <taxon>Bacillota</taxon>
        <taxon>Clostridia</taxon>
        <taxon>Eubacteriales</taxon>
        <taxon>Clostridiaceae</taxon>
        <taxon>Clostridium</taxon>
    </lineage>
</organism>
<evidence type="ECO:0000313" key="12">
    <source>
        <dbReference type="EMBL" id="MCC9295089.1"/>
    </source>
</evidence>
<evidence type="ECO:0000256" key="6">
    <source>
        <dbReference type="ARBA" id="ARBA00016951"/>
    </source>
</evidence>
<dbReference type="PANTHER" id="PTHR30004">
    <property type="entry name" value="4-HYDROXYTHREONINE-4-PHOSPHATE DEHYDROGENASE"/>
    <property type="match status" value="1"/>
</dbReference>
<gene>
    <name evidence="12" type="primary">pdxA</name>
    <name evidence="12" type="ORF">LN736_09500</name>
</gene>
<evidence type="ECO:0000256" key="2">
    <source>
        <dbReference type="ARBA" id="ARBA00003324"/>
    </source>
</evidence>
<comment type="caution">
    <text evidence="12">The sequence shown here is derived from an EMBL/GenBank/DDBJ whole genome shotgun (WGS) entry which is preliminary data.</text>
</comment>
<keyword evidence="13" id="KW-1185">Reference proteome</keyword>
<proteinExistence type="inferred from homology"/>
<evidence type="ECO:0000256" key="11">
    <source>
        <dbReference type="ARBA" id="ARBA00049355"/>
    </source>
</evidence>
<dbReference type="NCBIfam" id="TIGR00557">
    <property type="entry name" value="pdxA"/>
    <property type="match status" value="1"/>
</dbReference>
<comment type="similarity">
    <text evidence="3">Belongs to the PdxA family. PdxA2 subfamily.</text>
</comment>
<evidence type="ECO:0000256" key="4">
    <source>
        <dbReference type="ARBA" id="ARBA00011738"/>
    </source>
</evidence>
<dbReference type="RefSeq" id="WP_229981444.1">
    <property type="nucleotide sequence ID" value="NZ_JAJJPB010000010.1"/>
</dbReference>
<dbReference type="GO" id="GO:0050570">
    <property type="term" value="F:4-hydroxythreonine-4-phosphate dehydrogenase activity"/>
    <property type="evidence" value="ECO:0007669"/>
    <property type="project" value="UniProtKB-EC"/>
</dbReference>
<evidence type="ECO:0000256" key="9">
    <source>
        <dbReference type="ARBA" id="ARBA00023027"/>
    </source>
</evidence>
<dbReference type="EMBL" id="JAJJPB010000010">
    <property type="protein sequence ID" value="MCC9295089.1"/>
    <property type="molecule type" value="Genomic_DNA"/>
</dbReference>
<evidence type="ECO:0000256" key="10">
    <source>
        <dbReference type="ARBA" id="ARBA00023277"/>
    </source>
</evidence>
<reference evidence="12" key="1">
    <citation type="submission" date="2021-11" db="EMBL/GenBank/DDBJ databases">
        <authorList>
            <person name="Qingchun L."/>
            <person name="Dong Z."/>
            <person name="Zongwei Q."/>
            <person name="Jia Z."/>
            <person name="Duotao L."/>
        </authorList>
    </citation>
    <scope>NUCLEOTIDE SEQUENCE</scope>
    <source>
        <strain evidence="12">WLY-B-L2</strain>
    </source>
</reference>
<name>A0ABS8N5L4_9CLOT</name>
<sequence length="344" mass="37443">MVDKKPILGITMGDPAGIGPEIAAKALAKERVYEICRPIVVGDANVMTQAVKIANVNLKINRISDVNDAMFEYGTMDVYDLENTDMQHLVHGKVSAMAGRAAFESVKKVIELALDKKIDATITGPINKEAMNLAGFHYSGHTEIYAYYTKTKNYTMMLACGNLRAVHVSTHVSLREACDRVKKDRVFEVIKLANDTCKKLGINSPKVGVSGLNPHAGENGMFGFEEKEEIEPAIEKAKKIGINAEGPVPPDTVFSKAKGGQYDIVVAMYHDQGHIPMKVVGFNWDEQKKKWTSVSGVNITLGLPIIRVSVDHGTAFGKAGKGTANEESLINSIEYGVKFANSKS</sequence>
<keyword evidence="10" id="KW-0119">Carbohydrate metabolism</keyword>
<keyword evidence="9" id="KW-0520">NAD</keyword>
<dbReference type="PANTHER" id="PTHR30004:SF6">
    <property type="entry name" value="D-THREONATE 4-PHOSPHATE DEHYDROGENASE"/>
    <property type="match status" value="1"/>
</dbReference>
<dbReference type="EC" id="1.1.1.408" evidence="5"/>
<evidence type="ECO:0000256" key="5">
    <source>
        <dbReference type="ARBA" id="ARBA00012116"/>
    </source>
</evidence>
<dbReference type="Pfam" id="PF04166">
    <property type="entry name" value="PdxA"/>
    <property type="match status" value="1"/>
</dbReference>
<comment type="subunit">
    <text evidence="4">Homodimer.</text>
</comment>
<protein>
    <recommendedName>
        <fullName evidence="6">Putative D-threonate 4-phosphate dehydrogenase</fullName>
        <ecNumber evidence="5">1.1.1.408</ecNumber>
    </recommendedName>
</protein>
<evidence type="ECO:0000256" key="8">
    <source>
        <dbReference type="ARBA" id="ARBA00023002"/>
    </source>
</evidence>
<evidence type="ECO:0000256" key="3">
    <source>
        <dbReference type="ARBA" id="ARBA00009464"/>
    </source>
</evidence>
<dbReference type="SUPFAM" id="SSF53659">
    <property type="entry name" value="Isocitrate/Isopropylmalate dehydrogenase-like"/>
    <property type="match status" value="1"/>
</dbReference>
<keyword evidence="7" id="KW-0479">Metal-binding</keyword>
<comment type="cofactor">
    <cofactor evidence="1">
        <name>a divalent metal cation</name>
        <dbReference type="ChEBI" id="CHEBI:60240"/>
    </cofactor>
</comment>
<evidence type="ECO:0000313" key="13">
    <source>
        <dbReference type="Proteomes" id="UP001165422"/>
    </source>
</evidence>
<comment type="catalytic activity">
    <reaction evidence="11">
        <text>4-O-phospho-D-threonate + NAD(+) = dihydroxyacetone phosphate + CO2 + NADH</text>
        <dbReference type="Rhea" id="RHEA:52396"/>
        <dbReference type="ChEBI" id="CHEBI:16526"/>
        <dbReference type="ChEBI" id="CHEBI:57540"/>
        <dbReference type="ChEBI" id="CHEBI:57642"/>
        <dbReference type="ChEBI" id="CHEBI:57945"/>
        <dbReference type="ChEBI" id="CHEBI:136590"/>
        <dbReference type="EC" id="1.1.1.408"/>
    </reaction>
</comment>
<evidence type="ECO:0000256" key="1">
    <source>
        <dbReference type="ARBA" id="ARBA00001968"/>
    </source>
</evidence>
<comment type="function">
    <text evidence="2">Catalyzes the NAD-dependent oxidation and subsequent decarboxylation of D-threonate 4-phosphate to produce dihydroxyacetone phosphate (DHAP).</text>
</comment>
<accession>A0ABS8N5L4</accession>
<dbReference type="InterPro" id="IPR005255">
    <property type="entry name" value="PdxA_fam"/>
</dbReference>